<evidence type="ECO:0000256" key="3">
    <source>
        <dbReference type="ARBA" id="ARBA00022748"/>
    </source>
</evidence>
<dbReference type="Proteomes" id="UP000598633">
    <property type="component" value="Unassembled WGS sequence"/>
</dbReference>
<dbReference type="AlphaFoldDB" id="A0A8J7C4A8"/>
<keyword evidence="2" id="KW-0408">Iron</keyword>
<dbReference type="EMBL" id="JACXWA010000035">
    <property type="protein sequence ID" value="MBD3870156.1"/>
    <property type="molecule type" value="Genomic_DNA"/>
</dbReference>
<reference evidence="6 7" key="1">
    <citation type="submission" date="2020-08" db="EMBL/GenBank/DDBJ databases">
        <title>Acidobacteriota in marine sediments use diverse sulfur dissimilation pathways.</title>
        <authorList>
            <person name="Wasmund K."/>
        </authorList>
    </citation>
    <scope>NUCLEOTIDE SEQUENCE [LARGE SCALE GENOMIC DNA]</scope>
    <source>
        <strain evidence="6">MAG AM3-A</strain>
    </source>
</reference>
<protein>
    <submittedName>
        <fullName evidence="6">Cytochrome c maturation protein CcmE</fullName>
    </submittedName>
</protein>
<keyword evidence="3" id="KW-0201">Cytochrome c-type biogenesis</keyword>
<proteinExistence type="predicted"/>
<keyword evidence="2" id="KW-0349">Heme</keyword>
<feature type="transmembrane region" description="Helical" evidence="5">
    <location>
        <begin position="12"/>
        <end position="30"/>
    </location>
</feature>
<evidence type="ECO:0000256" key="1">
    <source>
        <dbReference type="ARBA" id="ARBA00004370"/>
    </source>
</evidence>
<dbReference type="Gene3D" id="2.40.50.140">
    <property type="entry name" value="Nucleic acid-binding proteins"/>
    <property type="match status" value="1"/>
</dbReference>
<dbReference type="GO" id="GO:0017003">
    <property type="term" value="P:protein-heme linkage"/>
    <property type="evidence" value="ECO:0007669"/>
    <property type="project" value="InterPro"/>
</dbReference>
<keyword evidence="4 5" id="KW-0472">Membrane</keyword>
<evidence type="ECO:0000313" key="7">
    <source>
        <dbReference type="Proteomes" id="UP000598633"/>
    </source>
</evidence>
<gene>
    <name evidence="6" type="ORF">IFJ97_02205</name>
</gene>
<dbReference type="Pfam" id="PF03100">
    <property type="entry name" value="CcmE"/>
    <property type="match status" value="1"/>
</dbReference>
<dbReference type="GO" id="GO:0017004">
    <property type="term" value="P:cytochrome complex assembly"/>
    <property type="evidence" value="ECO:0007669"/>
    <property type="project" value="UniProtKB-KW"/>
</dbReference>
<dbReference type="SUPFAM" id="SSF82093">
    <property type="entry name" value="Heme chaperone CcmE"/>
    <property type="match status" value="1"/>
</dbReference>
<keyword evidence="2" id="KW-0479">Metal-binding</keyword>
<organism evidence="6 7">
    <name type="scientific">Candidatus Sulfomarinibacter kjeldsenii</name>
    <dbReference type="NCBI Taxonomy" id="2885994"/>
    <lineage>
        <taxon>Bacteria</taxon>
        <taxon>Pseudomonadati</taxon>
        <taxon>Acidobacteriota</taxon>
        <taxon>Thermoanaerobaculia</taxon>
        <taxon>Thermoanaerobaculales</taxon>
        <taxon>Candidatus Sulfomarinibacteraceae</taxon>
        <taxon>Candidatus Sulfomarinibacter</taxon>
    </lineage>
</organism>
<comment type="caution">
    <text evidence="6">The sequence shown here is derived from an EMBL/GenBank/DDBJ whole genome shotgun (WGS) entry which is preliminary data.</text>
</comment>
<evidence type="ECO:0000256" key="5">
    <source>
        <dbReference type="SAM" id="Phobius"/>
    </source>
</evidence>
<dbReference type="GO" id="GO:0020037">
    <property type="term" value="F:heme binding"/>
    <property type="evidence" value="ECO:0007669"/>
    <property type="project" value="InterPro"/>
</dbReference>
<accession>A0A8J7C4A8</accession>
<comment type="subcellular location">
    <subcellularLocation>
        <location evidence="1">Membrane</location>
    </subcellularLocation>
</comment>
<dbReference type="InterPro" id="IPR012340">
    <property type="entry name" value="NA-bd_OB-fold"/>
</dbReference>
<evidence type="ECO:0000256" key="4">
    <source>
        <dbReference type="ARBA" id="ARBA00023136"/>
    </source>
</evidence>
<name>A0A8J7C4A8_9BACT</name>
<dbReference type="InterPro" id="IPR036127">
    <property type="entry name" value="CcmE-like_sf"/>
</dbReference>
<dbReference type="InterPro" id="IPR004329">
    <property type="entry name" value="CcmE"/>
</dbReference>
<evidence type="ECO:0000313" key="6">
    <source>
        <dbReference type="EMBL" id="MBD3870156.1"/>
    </source>
</evidence>
<keyword evidence="5" id="KW-1133">Transmembrane helix</keyword>
<keyword evidence="5" id="KW-0812">Transmembrane</keyword>
<sequence>MTDSRRQRRIWYAVGGVLVVAFLAYGTTSFKSNLTPYVSFEEASRSARKVQVAGGLVENSTEYLDATEELQFAMVDEGGNTLTVHYSGVKPGNFEEAVQIVAVGSFHEGVFHAEQLLVKCPSKYQGLEDDIREYGSET</sequence>
<evidence type="ECO:0000256" key="2">
    <source>
        <dbReference type="ARBA" id="ARBA00022617"/>
    </source>
</evidence>
<dbReference type="GO" id="GO:0005886">
    <property type="term" value="C:plasma membrane"/>
    <property type="evidence" value="ECO:0007669"/>
    <property type="project" value="InterPro"/>
</dbReference>